<reference evidence="1" key="1">
    <citation type="submission" date="2019-04" db="EMBL/GenBank/DDBJ databases">
        <title>Genome assembly of Zosterops borbonicus 15179.</title>
        <authorList>
            <person name="Leroy T."/>
            <person name="Anselmetti Y."/>
            <person name="Tilak M.-K."/>
            <person name="Nabholz B."/>
        </authorList>
    </citation>
    <scope>NUCLEOTIDE SEQUENCE</scope>
    <source>
        <strain evidence="1">HGM_15179</strain>
        <tissue evidence="1">Muscle</tissue>
    </source>
</reference>
<keyword evidence="2" id="KW-1185">Reference proteome</keyword>
<comment type="caution">
    <text evidence="1">The sequence shown here is derived from an EMBL/GenBank/DDBJ whole genome shotgun (WGS) entry which is preliminary data.</text>
</comment>
<evidence type="ECO:0000313" key="1">
    <source>
        <dbReference type="EMBL" id="TRZ07980.1"/>
    </source>
</evidence>
<name>A0A8K1D8N6_9PASS</name>
<dbReference type="AlphaFoldDB" id="A0A8K1D8N6"/>
<protein>
    <submittedName>
        <fullName evidence="1">Uncharacterized protein</fullName>
    </submittedName>
</protein>
<sequence length="239" mass="26283">MSSRTVSCWLEKETNPHRTTTTFQEVVKSDKVTSEPPFLQAKQPQIPQSFLIGLVFQAPHQPHCPLLDALKCLNILPKLRGPELDTVLKVRPQQCQAQGKNDLPGPAGHTIPDTGQDSIGPLGHQGTLLAHVQSAADQYPQVPFFLGTVQPHHPQLIMLQGVIVAKMQHLALGLIKLHLIGLCPSIQPFQVSLQSPPTFQQIDTCSQLSVVCKFTNERFNSLIHVINQILNRTGSSTDP</sequence>
<gene>
    <name evidence="1" type="ORF">HGM15179_019125</name>
</gene>
<dbReference type="Proteomes" id="UP000796761">
    <property type="component" value="Unassembled WGS sequence"/>
</dbReference>
<dbReference type="OrthoDB" id="9220997at2759"/>
<organism evidence="1 2">
    <name type="scientific">Zosterops borbonicus</name>
    <dbReference type="NCBI Taxonomy" id="364589"/>
    <lineage>
        <taxon>Eukaryota</taxon>
        <taxon>Metazoa</taxon>
        <taxon>Chordata</taxon>
        <taxon>Craniata</taxon>
        <taxon>Vertebrata</taxon>
        <taxon>Euteleostomi</taxon>
        <taxon>Archelosauria</taxon>
        <taxon>Archosauria</taxon>
        <taxon>Dinosauria</taxon>
        <taxon>Saurischia</taxon>
        <taxon>Theropoda</taxon>
        <taxon>Coelurosauria</taxon>
        <taxon>Aves</taxon>
        <taxon>Neognathae</taxon>
        <taxon>Neoaves</taxon>
        <taxon>Telluraves</taxon>
        <taxon>Australaves</taxon>
        <taxon>Passeriformes</taxon>
        <taxon>Sylvioidea</taxon>
        <taxon>Zosteropidae</taxon>
        <taxon>Zosterops</taxon>
    </lineage>
</organism>
<proteinExistence type="predicted"/>
<dbReference type="EMBL" id="SWJQ01001546">
    <property type="protein sequence ID" value="TRZ07980.1"/>
    <property type="molecule type" value="Genomic_DNA"/>
</dbReference>
<evidence type="ECO:0000313" key="2">
    <source>
        <dbReference type="Proteomes" id="UP000796761"/>
    </source>
</evidence>
<accession>A0A8K1D8N6</accession>